<organism evidence="1 2">
    <name type="scientific">Variovorax ginsengisoli</name>
    <dbReference type="NCBI Taxonomy" id="363844"/>
    <lineage>
        <taxon>Bacteria</taxon>
        <taxon>Pseudomonadati</taxon>
        <taxon>Pseudomonadota</taxon>
        <taxon>Betaproteobacteria</taxon>
        <taxon>Burkholderiales</taxon>
        <taxon>Comamonadaceae</taxon>
        <taxon>Variovorax</taxon>
    </lineage>
</organism>
<proteinExistence type="predicted"/>
<keyword evidence="2" id="KW-1185">Reference proteome</keyword>
<dbReference type="EMBL" id="JAUSRO010000018">
    <property type="protein sequence ID" value="MDP9902487.1"/>
    <property type="molecule type" value="Genomic_DNA"/>
</dbReference>
<comment type="caution">
    <text evidence="1">The sequence shown here is derived from an EMBL/GenBank/DDBJ whole genome shotgun (WGS) entry which is preliminary data.</text>
</comment>
<sequence>MDAAVSKTIGLLNGIQWLLRDGRANPTQLGCTDGDLVGMLDLVKEQLAEVFPSAQLSP</sequence>
<evidence type="ECO:0000313" key="1">
    <source>
        <dbReference type="EMBL" id="MDP9902487.1"/>
    </source>
</evidence>
<accession>A0ABT9SDP5</accession>
<dbReference type="Proteomes" id="UP001226867">
    <property type="component" value="Unassembled WGS sequence"/>
</dbReference>
<gene>
    <name evidence="1" type="ORF">J2W36_004764</name>
</gene>
<reference evidence="1 2" key="1">
    <citation type="submission" date="2023-07" db="EMBL/GenBank/DDBJ databases">
        <title>Sorghum-associated microbial communities from plants grown in Nebraska, USA.</title>
        <authorList>
            <person name="Schachtman D."/>
        </authorList>
    </citation>
    <scope>NUCLEOTIDE SEQUENCE [LARGE SCALE GENOMIC DNA]</scope>
    <source>
        <strain evidence="1 2">DS1607</strain>
    </source>
</reference>
<dbReference type="RefSeq" id="WP_307692223.1">
    <property type="nucleotide sequence ID" value="NZ_JAUSRO010000018.1"/>
</dbReference>
<evidence type="ECO:0000313" key="2">
    <source>
        <dbReference type="Proteomes" id="UP001226867"/>
    </source>
</evidence>
<name>A0ABT9SDP5_9BURK</name>
<protein>
    <submittedName>
        <fullName evidence="1">Uncharacterized protein</fullName>
    </submittedName>
</protein>